<dbReference type="SMART" id="SM00066">
    <property type="entry name" value="GAL4"/>
    <property type="match status" value="1"/>
</dbReference>
<dbReference type="GO" id="GO:0003677">
    <property type="term" value="F:DNA binding"/>
    <property type="evidence" value="ECO:0007669"/>
    <property type="project" value="UniProtKB-KW"/>
</dbReference>
<reference evidence="8" key="2">
    <citation type="journal article" date="2023" name="IMA Fungus">
        <title>Comparative genomic study of the Penicillium genus elucidates a diverse pangenome and 15 lateral gene transfer events.</title>
        <authorList>
            <person name="Petersen C."/>
            <person name="Sorensen T."/>
            <person name="Nielsen M.R."/>
            <person name="Sondergaard T.E."/>
            <person name="Sorensen J.L."/>
            <person name="Fitzpatrick D.A."/>
            <person name="Frisvad J.C."/>
            <person name="Nielsen K.L."/>
        </authorList>
    </citation>
    <scope>NUCLEOTIDE SEQUENCE</scope>
    <source>
        <strain evidence="8">IBT 30728</strain>
    </source>
</reference>
<reference evidence="8" key="1">
    <citation type="submission" date="2022-12" db="EMBL/GenBank/DDBJ databases">
        <authorList>
            <person name="Petersen C."/>
        </authorList>
    </citation>
    <scope>NUCLEOTIDE SEQUENCE</scope>
    <source>
        <strain evidence="8">IBT 30728</strain>
    </source>
</reference>
<dbReference type="Gene3D" id="4.10.240.10">
    <property type="entry name" value="Zn(2)-C6 fungal-type DNA-binding domain"/>
    <property type="match status" value="1"/>
</dbReference>
<dbReference type="CDD" id="cd00067">
    <property type="entry name" value="GAL4"/>
    <property type="match status" value="1"/>
</dbReference>
<dbReference type="Pfam" id="PF04082">
    <property type="entry name" value="Fungal_trans"/>
    <property type="match status" value="1"/>
</dbReference>
<keyword evidence="9" id="KW-1185">Reference proteome</keyword>
<dbReference type="GeneID" id="81625884"/>
<accession>A0A9X0BTN6</accession>
<evidence type="ECO:0000313" key="8">
    <source>
        <dbReference type="EMBL" id="KAJ5483833.1"/>
    </source>
</evidence>
<dbReference type="GO" id="GO:0000981">
    <property type="term" value="F:DNA-binding transcription factor activity, RNA polymerase II-specific"/>
    <property type="evidence" value="ECO:0007669"/>
    <property type="project" value="InterPro"/>
</dbReference>
<evidence type="ECO:0000259" key="7">
    <source>
        <dbReference type="PROSITE" id="PS50048"/>
    </source>
</evidence>
<evidence type="ECO:0000256" key="2">
    <source>
        <dbReference type="ARBA" id="ARBA00023015"/>
    </source>
</evidence>
<dbReference type="Pfam" id="PF00172">
    <property type="entry name" value="Zn_clus"/>
    <property type="match status" value="1"/>
</dbReference>
<dbReference type="SUPFAM" id="SSF57701">
    <property type="entry name" value="Zn2/Cys6 DNA-binding domain"/>
    <property type="match status" value="1"/>
</dbReference>
<evidence type="ECO:0000256" key="3">
    <source>
        <dbReference type="ARBA" id="ARBA00023125"/>
    </source>
</evidence>
<dbReference type="EMBL" id="JAPWDQ010000007">
    <property type="protein sequence ID" value="KAJ5483833.1"/>
    <property type="molecule type" value="Genomic_DNA"/>
</dbReference>
<keyword evidence="1" id="KW-0479">Metal-binding</keyword>
<feature type="compositionally biased region" description="Polar residues" evidence="6">
    <location>
        <begin position="1"/>
        <end position="13"/>
    </location>
</feature>
<dbReference type="Proteomes" id="UP001148312">
    <property type="component" value="Unassembled WGS sequence"/>
</dbReference>
<protein>
    <recommendedName>
        <fullName evidence="7">Zn(2)-C6 fungal-type domain-containing protein</fullName>
    </recommendedName>
</protein>
<evidence type="ECO:0000256" key="5">
    <source>
        <dbReference type="ARBA" id="ARBA00023242"/>
    </source>
</evidence>
<dbReference type="GO" id="GO:0006351">
    <property type="term" value="P:DNA-templated transcription"/>
    <property type="evidence" value="ECO:0007669"/>
    <property type="project" value="InterPro"/>
</dbReference>
<sequence>MDNGTMSPEQTNEGQKRKRTSLACDPCRYRKVRCDGRRPCTTCSQVGTDCIYGSEAVNKSKSDMILDVAIRSETLLQELSAQLSQVRSMRKRSPSHGGSVKSPQTGISPSITSDINRTGERMDHISNATLSPFHASTTESILAWPQFAEFGNLIRGKSVPVFRLEQSRAPLLPRPSTVMPFVSKQEVVRIVQSFERGVNFWYPTMACGLIEDLRARVIVANFDDGHLRSCLSLLVMALGCACELVGSLSFSQPPLPDQIDSQNHWRQLADSYFDCAFKKVQAAHTEFSAEAALCLFFTGLYFSYQQRPLQAWSFISAAATKCRLLLSYEIPTEDPNQMECLRRIFWSCYILESLHHSDFLAELAGLPQTGIADIESSIPLPGNYPTQESKIDQEQSSLYFLACISMRRLLNRVHDLLYARDVGVGFDNNQFPSVVSELAFQLDEWKDLLPFPFQFTIDLEPTRTEEGAFLRQRYLTCKSVIYRPYLTWALSNGDAIEGCPPVVLEGSRLCLQSCWMHAQNLRSLRHTIMVDTWICSLSMASVILITLAASRVRALHPLIAPEVVDIGPHLSKWLTHWSRIPGASISPSISQSIDLIDNVSKLLQFTFRDERNEKQVGR</sequence>
<gene>
    <name evidence="8" type="ORF">N7539_006033</name>
</gene>
<dbReference type="GO" id="GO:0008270">
    <property type="term" value="F:zinc ion binding"/>
    <property type="evidence" value="ECO:0007669"/>
    <property type="project" value="InterPro"/>
</dbReference>
<name>A0A9X0BTN6_9EURO</name>
<dbReference type="PANTHER" id="PTHR47785">
    <property type="entry name" value="ZN(II)2CYS6 TRANSCRIPTION FACTOR (EUROFUNG)-RELATED-RELATED"/>
    <property type="match status" value="1"/>
</dbReference>
<organism evidence="8 9">
    <name type="scientific">Penicillium diatomitis</name>
    <dbReference type="NCBI Taxonomy" id="2819901"/>
    <lineage>
        <taxon>Eukaryota</taxon>
        <taxon>Fungi</taxon>
        <taxon>Dikarya</taxon>
        <taxon>Ascomycota</taxon>
        <taxon>Pezizomycotina</taxon>
        <taxon>Eurotiomycetes</taxon>
        <taxon>Eurotiomycetidae</taxon>
        <taxon>Eurotiales</taxon>
        <taxon>Aspergillaceae</taxon>
        <taxon>Penicillium</taxon>
    </lineage>
</organism>
<dbReference type="RefSeq" id="XP_056789103.1">
    <property type="nucleotide sequence ID" value="XM_056935635.1"/>
</dbReference>
<keyword evidence="4" id="KW-0804">Transcription</keyword>
<dbReference type="InterPro" id="IPR001138">
    <property type="entry name" value="Zn2Cys6_DnaBD"/>
</dbReference>
<comment type="caution">
    <text evidence="8">The sequence shown here is derived from an EMBL/GenBank/DDBJ whole genome shotgun (WGS) entry which is preliminary data.</text>
</comment>
<feature type="region of interest" description="Disordered" evidence="6">
    <location>
        <begin position="1"/>
        <end position="20"/>
    </location>
</feature>
<feature type="region of interest" description="Disordered" evidence="6">
    <location>
        <begin position="86"/>
        <end position="115"/>
    </location>
</feature>
<dbReference type="AlphaFoldDB" id="A0A9X0BTN6"/>
<keyword evidence="5" id="KW-0539">Nucleus</keyword>
<keyword evidence="3" id="KW-0238">DNA-binding</keyword>
<dbReference type="CDD" id="cd12148">
    <property type="entry name" value="fungal_TF_MHR"/>
    <property type="match status" value="1"/>
</dbReference>
<dbReference type="PANTHER" id="PTHR47785:SF1">
    <property type="entry name" value="TRANSCRIPTION FACTOR, PUTATIVE (AFU_ORTHOLOGUE AFUA_5G14530)-RELATED"/>
    <property type="match status" value="1"/>
</dbReference>
<keyword evidence="2" id="KW-0805">Transcription regulation</keyword>
<evidence type="ECO:0000256" key="4">
    <source>
        <dbReference type="ARBA" id="ARBA00023163"/>
    </source>
</evidence>
<feature type="domain" description="Zn(2)-C6 fungal-type" evidence="7">
    <location>
        <begin position="23"/>
        <end position="52"/>
    </location>
</feature>
<evidence type="ECO:0000313" key="9">
    <source>
        <dbReference type="Proteomes" id="UP001148312"/>
    </source>
</evidence>
<dbReference type="PROSITE" id="PS50048">
    <property type="entry name" value="ZN2_CY6_FUNGAL_2"/>
    <property type="match status" value="1"/>
</dbReference>
<dbReference type="PROSITE" id="PS00463">
    <property type="entry name" value="ZN2_CY6_FUNGAL_1"/>
    <property type="match status" value="1"/>
</dbReference>
<dbReference type="InterPro" id="IPR053181">
    <property type="entry name" value="EcdB-like_regulator"/>
</dbReference>
<feature type="compositionally biased region" description="Polar residues" evidence="6">
    <location>
        <begin position="101"/>
        <end position="115"/>
    </location>
</feature>
<evidence type="ECO:0000256" key="6">
    <source>
        <dbReference type="SAM" id="MobiDB-lite"/>
    </source>
</evidence>
<dbReference type="InterPro" id="IPR036864">
    <property type="entry name" value="Zn2-C6_fun-type_DNA-bd_sf"/>
</dbReference>
<proteinExistence type="predicted"/>
<evidence type="ECO:0000256" key="1">
    <source>
        <dbReference type="ARBA" id="ARBA00022723"/>
    </source>
</evidence>
<dbReference type="InterPro" id="IPR007219">
    <property type="entry name" value="XnlR_reg_dom"/>
</dbReference>